<dbReference type="Proteomes" id="UP000547973">
    <property type="component" value="Unassembled WGS sequence"/>
</dbReference>
<dbReference type="AlphaFoldDB" id="A0A7Y9ZC28"/>
<keyword evidence="2" id="KW-1185">Reference proteome</keyword>
<dbReference type="EMBL" id="JACBZO010000001">
    <property type="protein sequence ID" value="NYI42667.1"/>
    <property type="molecule type" value="Genomic_DNA"/>
</dbReference>
<evidence type="ECO:0000313" key="1">
    <source>
        <dbReference type="EMBL" id="NYI42667.1"/>
    </source>
</evidence>
<sequence length="156" mass="16684">MVTHAGSIAVGLLTDRTGLTKDLGRAIARRSFVPVHQRGQVLVDMAVMLADGGEAIGDIHVLRHQGQVLGPVASAPTVWRALDELTPAALKRIEVVRARVRRHVWEQLPKLPTSQVGGSDLGGVVVLDVDATLVTLTIGHDLSQPSALVDIKRHKP</sequence>
<proteinExistence type="predicted"/>
<comment type="caution">
    <text evidence="1">The sequence shown here is derived from an EMBL/GenBank/DDBJ whole genome shotgun (WGS) entry which is preliminary data.</text>
</comment>
<evidence type="ECO:0000313" key="2">
    <source>
        <dbReference type="Proteomes" id="UP000547973"/>
    </source>
</evidence>
<organism evidence="1 2">
    <name type="scientific">Demequina lutea</name>
    <dbReference type="NCBI Taxonomy" id="431489"/>
    <lineage>
        <taxon>Bacteria</taxon>
        <taxon>Bacillati</taxon>
        <taxon>Actinomycetota</taxon>
        <taxon>Actinomycetes</taxon>
        <taxon>Micrococcales</taxon>
        <taxon>Demequinaceae</taxon>
        <taxon>Demequina</taxon>
    </lineage>
</organism>
<accession>A0A7Y9ZC28</accession>
<name>A0A7Y9ZC28_9MICO</name>
<protein>
    <recommendedName>
        <fullName evidence="3">Transposase DDE domain group 1</fullName>
    </recommendedName>
</protein>
<reference evidence="1 2" key="1">
    <citation type="submission" date="2020-07" db="EMBL/GenBank/DDBJ databases">
        <title>Sequencing the genomes of 1000 actinobacteria strains.</title>
        <authorList>
            <person name="Klenk H.-P."/>
        </authorList>
    </citation>
    <scope>NUCLEOTIDE SEQUENCE [LARGE SCALE GENOMIC DNA]</scope>
    <source>
        <strain evidence="1 2">DSM 19970</strain>
    </source>
</reference>
<gene>
    <name evidence="1" type="ORF">BKA03_002786</name>
</gene>
<evidence type="ECO:0008006" key="3">
    <source>
        <dbReference type="Google" id="ProtNLM"/>
    </source>
</evidence>